<feature type="region of interest" description="Disordered" evidence="1">
    <location>
        <begin position="122"/>
        <end position="155"/>
    </location>
</feature>
<keyword evidence="2" id="KW-0732">Signal</keyword>
<name>A0ABR4JD61_9EURO</name>
<dbReference type="GeneID" id="98162451"/>
<keyword evidence="4" id="KW-1185">Reference proteome</keyword>
<feature type="signal peptide" evidence="2">
    <location>
        <begin position="1"/>
        <end position="24"/>
    </location>
</feature>
<organism evidence="3 4">
    <name type="scientific">Aspergillus pseudodeflectus</name>
    <dbReference type="NCBI Taxonomy" id="176178"/>
    <lineage>
        <taxon>Eukaryota</taxon>
        <taxon>Fungi</taxon>
        <taxon>Dikarya</taxon>
        <taxon>Ascomycota</taxon>
        <taxon>Pezizomycotina</taxon>
        <taxon>Eurotiomycetes</taxon>
        <taxon>Eurotiomycetidae</taxon>
        <taxon>Eurotiales</taxon>
        <taxon>Aspergillaceae</taxon>
        <taxon>Aspergillus</taxon>
        <taxon>Aspergillus subgen. Nidulantes</taxon>
    </lineage>
</organism>
<evidence type="ECO:0000256" key="1">
    <source>
        <dbReference type="SAM" id="MobiDB-lite"/>
    </source>
</evidence>
<comment type="caution">
    <text evidence="3">The sequence shown here is derived from an EMBL/GenBank/DDBJ whole genome shotgun (WGS) entry which is preliminary data.</text>
</comment>
<gene>
    <name evidence="3" type="ORF">BJX68DRAFT_272820</name>
</gene>
<dbReference type="EMBL" id="JBFXLR010000090">
    <property type="protein sequence ID" value="KAL2837976.1"/>
    <property type="molecule type" value="Genomic_DNA"/>
</dbReference>
<protein>
    <submittedName>
        <fullName evidence="3">Uncharacterized protein</fullName>
    </submittedName>
</protein>
<feature type="compositionally biased region" description="Acidic residues" evidence="1">
    <location>
        <begin position="130"/>
        <end position="155"/>
    </location>
</feature>
<accession>A0ABR4JD61</accession>
<proteinExistence type="predicted"/>
<evidence type="ECO:0000313" key="3">
    <source>
        <dbReference type="EMBL" id="KAL2837976.1"/>
    </source>
</evidence>
<evidence type="ECO:0000313" key="4">
    <source>
        <dbReference type="Proteomes" id="UP001610444"/>
    </source>
</evidence>
<evidence type="ECO:0000256" key="2">
    <source>
        <dbReference type="SAM" id="SignalP"/>
    </source>
</evidence>
<dbReference type="RefSeq" id="XP_070892774.1">
    <property type="nucleotide sequence ID" value="XM_071047287.1"/>
</dbReference>
<reference evidence="3 4" key="1">
    <citation type="submission" date="2024-07" db="EMBL/GenBank/DDBJ databases">
        <title>Section-level genome sequencing and comparative genomics of Aspergillus sections Usti and Cavernicolus.</title>
        <authorList>
            <consortium name="Lawrence Berkeley National Laboratory"/>
            <person name="Nybo J.L."/>
            <person name="Vesth T.C."/>
            <person name="Theobald S."/>
            <person name="Frisvad J.C."/>
            <person name="Larsen T.O."/>
            <person name="Kjaerboelling I."/>
            <person name="Rothschild-Mancinelli K."/>
            <person name="Lyhne E.K."/>
            <person name="Kogle M.E."/>
            <person name="Barry K."/>
            <person name="Clum A."/>
            <person name="Na H."/>
            <person name="Ledsgaard L."/>
            <person name="Lin J."/>
            <person name="Lipzen A."/>
            <person name="Kuo A."/>
            <person name="Riley R."/>
            <person name="Mondo S."/>
            <person name="LaButti K."/>
            <person name="Haridas S."/>
            <person name="Pangalinan J."/>
            <person name="Salamov A.A."/>
            <person name="Simmons B.A."/>
            <person name="Magnuson J.K."/>
            <person name="Chen J."/>
            <person name="Drula E."/>
            <person name="Henrissat B."/>
            <person name="Wiebenga A."/>
            <person name="Lubbers R.J."/>
            <person name="Gomes A.C."/>
            <person name="Macurrencykelacurrency M.R."/>
            <person name="Stajich J."/>
            <person name="Grigoriev I.V."/>
            <person name="Mortensen U.H."/>
            <person name="De vries R.P."/>
            <person name="Baker S.E."/>
            <person name="Andersen M.R."/>
        </authorList>
    </citation>
    <scope>NUCLEOTIDE SEQUENCE [LARGE SCALE GENOMIC DNA]</scope>
    <source>
        <strain evidence="3 4">CBS 756.74</strain>
    </source>
</reference>
<dbReference type="Proteomes" id="UP001610444">
    <property type="component" value="Unassembled WGS sequence"/>
</dbReference>
<feature type="chain" id="PRO_5045360312" evidence="2">
    <location>
        <begin position="25"/>
        <end position="367"/>
    </location>
</feature>
<sequence>MRVYLPTLLSTLLAGSLLHHSTLSIPLRSNAPSTQALDIGGKELVHNWTVIDVPVSRTLTKRQNDDVLPGDEDDPDVDLAEEAKYLSWRDAVEIGIRNIAKLDNPQGAPSHAADYNRFYQDDRVDLDGPNGEDNEAPSEEGGEDDCGDNQDDTEDVDDDYIEMAETGFYPQELLDVFGIPSSDEKFTRKEIYSKEQGGMAVEIQEPFATNGFLPNHKVIFALSNYLEHDHNPPDQRIPPNEVILQVWDELADAYDRKQATTGAAVVLQTRDELEWIVRTFVINKDTLKIMRLAAKRVAGTDYRAGLVRVTRVDNPEEFHALSGTPNCKGVYPTLADHDGGRFRGRRVTEMLVWRAGGLENYIAMKIE</sequence>